<dbReference type="OrthoDB" id="6082754at2759"/>
<protein>
    <submittedName>
        <fullName evidence="1">Uncharacterized protein</fullName>
    </submittedName>
</protein>
<accession>A0A6S7GK23</accession>
<sequence length="254" mass="28491">MGALEKLLYVLDLLASFILTRFPYVCILTSLLQAGQRQIRQPDSWLEAMVHPTYVHAMIYFICGGGMTVDSTRRVAGFGAAAHTGFFAVKTLVKPRFSEWLMIKIFARNVAIAGGYLLVAGGLVDSKKSPNLRPSLLQLGRQTQAFYAIFNGYLLWASPADRAVHISHLPLGRLVTTCLIILFILCGIMLYGGLQVPYFARLVAWMLVIVTVFVEFDTKYWKIRGMPFWEQVLVGSQNICAIANLIILGRIREW</sequence>
<dbReference type="Proteomes" id="UP001152795">
    <property type="component" value="Unassembled WGS sequence"/>
</dbReference>
<proteinExistence type="predicted"/>
<dbReference type="GO" id="GO:0043123">
    <property type="term" value="P:positive regulation of canonical NF-kappaB signal transduction"/>
    <property type="evidence" value="ECO:0007669"/>
    <property type="project" value="TreeGrafter"/>
</dbReference>
<dbReference type="AlphaFoldDB" id="A0A6S7GK23"/>
<dbReference type="EMBL" id="CACRXK020000854">
    <property type="protein sequence ID" value="CAB3985300.1"/>
    <property type="molecule type" value="Genomic_DNA"/>
</dbReference>
<dbReference type="Pfam" id="PF15111">
    <property type="entry name" value="TMEM101"/>
    <property type="match status" value="1"/>
</dbReference>
<evidence type="ECO:0000313" key="1">
    <source>
        <dbReference type="EMBL" id="CAB3985300.1"/>
    </source>
</evidence>
<keyword evidence="2" id="KW-1185">Reference proteome</keyword>
<dbReference type="PANTHER" id="PTHR31034:SF2">
    <property type="entry name" value="TRANSMEMBRANE PROTEIN 101"/>
    <property type="match status" value="1"/>
</dbReference>
<dbReference type="InterPro" id="IPR029371">
    <property type="entry name" value="TMEM101"/>
</dbReference>
<comment type="caution">
    <text evidence="1">The sequence shown here is derived from an EMBL/GenBank/DDBJ whole genome shotgun (WGS) entry which is preliminary data.</text>
</comment>
<organism evidence="1 2">
    <name type="scientific">Paramuricea clavata</name>
    <name type="common">Red gorgonian</name>
    <name type="synonym">Violescent sea-whip</name>
    <dbReference type="NCBI Taxonomy" id="317549"/>
    <lineage>
        <taxon>Eukaryota</taxon>
        <taxon>Metazoa</taxon>
        <taxon>Cnidaria</taxon>
        <taxon>Anthozoa</taxon>
        <taxon>Octocorallia</taxon>
        <taxon>Malacalcyonacea</taxon>
        <taxon>Plexauridae</taxon>
        <taxon>Paramuricea</taxon>
    </lineage>
</organism>
<dbReference type="PANTHER" id="PTHR31034">
    <property type="entry name" value="TRANSMEMBRANE PROTEIN 101"/>
    <property type="match status" value="1"/>
</dbReference>
<evidence type="ECO:0000313" key="2">
    <source>
        <dbReference type="Proteomes" id="UP001152795"/>
    </source>
</evidence>
<gene>
    <name evidence="1" type="ORF">PACLA_8A058508</name>
</gene>
<name>A0A6S7GK23_PARCT</name>
<reference evidence="1" key="1">
    <citation type="submission" date="2020-04" db="EMBL/GenBank/DDBJ databases">
        <authorList>
            <person name="Alioto T."/>
            <person name="Alioto T."/>
            <person name="Gomez Garrido J."/>
        </authorList>
    </citation>
    <scope>NUCLEOTIDE SEQUENCE</scope>
    <source>
        <strain evidence="1">A484AB</strain>
    </source>
</reference>